<name>A0A9Q0AX57_9PEZI</name>
<accession>A0A9Q0AX57</accession>
<keyword evidence="3" id="KW-1185">Reference proteome</keyword>
<gene>
    <name evidence="2" type="ORF">CABS02_13244</name>
</gene>
<evidence type="ECO:0000313" key="3">
    <source>
        <dbReference type="Proteomes" id="UP001056436"/>
    </source>
</evidence>
<sequence>MPQGLKGAPSTYARFGDLVFGHHNIGGHHLPSIMGFLPHLLTSMFIFVNDHNFTSETFEEHFHFLHHHYFLRVAWAPIPLSGSKTFLFDDHATSVGFEIEAGKIRPSGRHRTSSSSGKSNSRNSPQGHGKKSEACYTSCVYHH</sequence>
<comment type="caution">
    <text evidence="2">The sequence shown here is derived from an EMBL/GenBank/DDBJ whole genome shotgun (WGS) entry which is preliminary data.</text>
</comment>
<reference evidence="2" key="1">
    <citation type="submission" date="2019-01" db="EMBL/GenBank/DDBJ databases">
        <title>Colletotrichum abscissum LGMF1257.</title>
        <authorList>
            <person name="Baroncelli R."/>
        </authorList>
    </citation>
    <scope>NUCLEOTIDE SEQUENCE</scope>
    <source>
        <strain evidence="2">Ca142</strain>
    </source>
</reference>
<dbReference type="OrthoDB" id="5053384at2759"/>
<feature type="compositionally biased region" description="Low complexity" evidence="1">
    <location>
        <begin position="113"/>
        <end position="125"/>
    </location>
</feature>
<dbReference type="Proteomes" id="UP001056436">
    <property type="component" value="Unassembled WGS sequence"/>
</dbReference>
<protein>
    <submittedName>
        <fullName evidence="2">Uncharacterized protein</fullName>
    </submittedName>
</protein>
<evidence type="ECO:0000313" key="2">
    <source>
        <dbReference type="EMBL" id="KAI3534413.1"/>
    </source>
</evidence>
<feature type="region of interest" description="Disordered" evidence="1">
    <location>
        <begin position="100"/>
        <end position="132"/>
    </location>
</feature>
<organism evidence="2 3">
    <name type="scientific">Colletotrichum abscissum</name>
    <dbReference type="NCBI Taxonomy" id="1671311"/>
    <lineage>
        <taxon>Eukaryota</taxon>
        <taxon>Fungi</taxon>
        <taxon>Dikarya</taxon>
        <taxon>Ascomycota</taxon>
        <taxon>Pezizomycotina</taxon>
        <taxon>Sordariomycetes</taxon>
        <taxon>Hypocreomycetidae</taxon>
        <taxon>Glomerellales</taxon>
        <taxon>Glomerellaceae</taxon>
        <taxon>Colletotrichum</taxon>
        <taxon>Colletotrichum acutatum species complex</taxon>
    </lineage>
</organism>
<proteinExistence type="predicted"/>
<dbReference type="EMBL" id="SDAQ01000145">
    <property type="protein sequence ID" value="KAI3534413.1"/>
    <property type="molecule type" value="Genomic_DNA"/>
</dbReference>
<dbReference type="AlphaFoldDB" id="A0A9Q0AX57"/>
<evidence type="ECO:0000256" key="1">
    <source>
        <dbReference type="SAM" id="MobiDB-lite"/>
    </source>
</evidence>